<dbReference type="InterPro" id="IPR039506">
    <property type="entry name" value="SPOB_a"/>
</dbReference>
<protein>
    <submittedName>
        <fullName evidence="9">Signal transduction histidine kinase regulating citrate/malate metabolism</fullName>
    </submittedName>
</protein>
<dbReference type="InterPro" id="IPR036890">
    <property type="entry name" value="HATPase_C_sf"/>
</dbReference>
<organism evidence="9 10">
    <name type="scientific">Schinkia azotoformans LMG 9581</name>
    <dbReference type="NCBI Taxonomy" id="1131731"/>
    <lineage>
        <taxon>Bacteria</taxon>
        <taxon>Bacillati</taxon>
        <taxon>Bacillota</taxon>
        <taxon>Bacilli</taxon>
        <taxon>Bacillales</taxon>
        <taxon>Bacillaceae</taxon>
        <taxon>Calidifontibacillus/Schinkia group</taxon>
        <taxon>Schinkia</taxon>
    </lineage>
</organism>
<dbReference type="SUPFAM" id="SSF55874">
    <property type="entry name" value="ATPase domain of HSP90 chaperone/DNA topoisomerase II/histidine kinase"/>
    <property type="match status" value="1"/>
</dbReference>
<dbReference type="Gene3D" id="3.30.565.10">
    <property type="entry name" value="Histidine kinase-like ATPase, C-terminal domain"/>
    <property type="match status" value="1"/>
</dbReference>
<evidence type="ECO:0000256" key="6">
    <source>
        <dbReference type="ARBA" id="ARBA00023012"/>
    </source>
</evidence>
<accession>K6D8P2</accession>
<dbReference type="GO" id="GO:0042802">
    <property type="term" value="F:identical protein binding"/>
    <property type="evidence" value="ECO:0007669"/>
    <property type="project" value="TreeGrafter"/>
</dbReference>
<dbReference type="EMBL" id="AJLR01000117">
    <property type="protein sequence ID" value="EKN64453.1"/>
    <property type="molecule type" value="Genomic_DNA"/>
</dbReference>
<dbReference type="PATRIC" id="fig|1131731.3.peg.2753"/>
<feature type="transmembrane region" description="Helical" evidence="7">
    <location>
        <begin position="163"/>
        <end position="182"/>
    </location>
</feature>
<evidence type="ECO:0000256" key="4">
    <source>
        <dbReference type="ARBA" id="ARBA00022777"/>
    </source>
</evidence>
<evidence type="ECO:0000313" key="9">
    <source>
        <dbReference type="EMBL" id="EKN64453.1"/>
    </source>
</evidence>
<keyword evidence="7" id="KW-0472">Membrane</keyword>
<dbReference type="GO" id="GO:0000155">
    <property type="term" value="F:phosphorelay sensor kinase activity"/>
    <property type="evidence" value="ECO:0007669"/>
    <property type="project" value="InterPro"/>
</dbReference>
<dbReference type="GO" id="GO:0005524">
    <property type="term" value="F:ATP binding"/>
    <property type="evidence" value="ECO:0007669"/>
    <property type="project" value="UniProtKB-KW"/>
</dbReference>
<evidence type="ECO:0000313" key="10">
    <source>
        <dbReference type="Proteomes" id="UP000006315"/>
    </source>
</evidence>
<dbReference type="PANTHER" id="PTHR40448">
    <property type="entry name" value="TWO-COMPONENT SENSOR HISTIDINE KINASE"/>
    <property type="match status" value="1"/>
</dbReference>
<keyword evidence="3" id="KW-0547">Nucleotide-binding</keyword>
<feature type="transmembrane region" description="Helical" evidence="7">
    <location>
        <begin position="38"/>
        <end position="55"/>
    </location>
</feature>
<dbReference type="Pfam" id="PF02518">
    <property type="entry name" value="HATPase_c"/>
    <property type="match status" value="1"/>
</dbReference>
<comment type="caution">
    <text evidence="9">The sequence shown here is derived from an EMBL/GenBank/DDBJ whole genome shotgun (WGS) entry which is preliminary data.</text>
</comment>
<keyword evidence="5" id="KW-0067">ATP-binding</keyword>
<evidence type="ECO:0000259" key="8">
    <source>
        <dbReference type="PROSITE" id="PS50109"/>
    </source>
</evidence>
<keyword evidence="6" id="KW-0902">Two-component regulatory system</keyword>
<keyword evidence="2" id="KW-0808">Transferase</keyword>
<feature type="transmembrane region" description="Helical" evidence="7">
    <location>
        <begin position="61"/>
        <end position="84"/>
    </location>
</feature>
<dbReference type="STRING" id="1131731.BAZO_13429"/>
<evidence type="ECO:0000256" key="3">
    <source>
        <dbReference type="ARBA" id="ARBA00022741"/>
    </source>
</evidence>
<name>K6D8P2_SCHAZ</name>
<dbReference type="PROSITE" id="PS50109">
    <property type="entry name" value="HIS_KIN"/>
    <property type="match status" value="1"/>
</dbReference>
<evidence type="ECO:0000256" key="1">
    <source>
        <dbReference type="ARBA" id="ARBA00022553"/>
    </source>
</evidence>
<dbReference type="RefSeq" id="WP_003332078.1">
    <property type="nucleotide sequence ID" value="NZ_AJLR01000117.1"/>
</dbReference>
<keyword evidence="1" id="KW-0597">Phosphoprotein</keyword>
<dbReference type="Proteomes" id="UP000006315">
    <property type="component" value="Unassembled WGS sequence"/>
</dbReference>
<feature type="transmembrane region" description="Helical" evidence="7">
    <location>
        <begin position="91"/>
        <end position="116"/>
    </location>
</feature>
<evidence type="ECO:0000256" key="2">
    <source>
        <dbReference type="ARBA" id="ARBA00022679"/>
    </source>
</evidence>
<dbReference type="InterPro" id="IPR016120">
    <property type="entry name" value="Sig_transdc_His_kin_SpoOB"/>
</dbReference>
<feature type="domain" description="Histidine kinase" evidence="8">
    <location>
        <begin position="290"/>
        <end position="435"/>
    </location>
</feature>
<dbReference type="SMART" id="SM00387">
    <property type="entry name" value="HATPase_c"/>
    <property type="match status" value="1"/>
</dbReference>
<dbReference type="PANTHER" id="PTHR40448:SF1">
    <property type="entry name" value="TWO-COMPONENT SENSOR HISTIDINE KINASE"/>
    <property type="match status" value="1"/>
</dbReference>
<keyword evidence="7" id="KW-0812">Transmembrane</keyword>
<dbReference type="InterPro" id="IPR005467">
    <property type="entry name" value="His_kinase_dom"/>
</dbReference>
<evidence type="ECO:0000256" key="5">
    <source>
        <dbReference type="ARBA" id="ARBA00022840"/>
    </source>
</evidence>
<keyword evidence="4 9" id="KW-0418">Kinase</keyword>
<sequence length="435" mass="50770">MDNFFAFIFQSVPEAFIKLFFAICLLKPTLLPANWRGLVIYSISTSIISYIFRYFNLQMELWIVVLFFLSIIIARFSFPISWYLSLLLNTVSYIVQLIGEFIILYLANSIFNLSLIQVQQSLTYRIGLPYLYLVPLLLLAFYFKRHHFHIKERWVNHKYKWGLPLISLQLVLGLMIHALYFIPNNSYYTFFIRFPFLTIAMVLVSIIFFIYVNHIQQKEIHDHITYAETPLIDELEKMIAQWRSYRHDFHNHIEVLYVLLEEEKYAEAKQYMTNLHKKVIESQSLFPFKQPAVQALLKAKMVQAEEKGIQLAVKSEEMLIFPQMKSYDIVLILGNIIDNAIDVLHDSNQQLKQIEIGYKKVLNICLLEITNNGPQIPSDMREKIFTKGISTKSEGKHQGMGLPTVKGIVESYNGEITVNSDEGTTSFRVALFIES</sequence>
<dbReference type="Gene3D" id="1.10.287.130">
    <property type="match status" value="1"/>
</dbReference>
<proteinExistence type="predicted"/>
<keyword evidence="10" id="KW-1185">Reference proteome</keyword>
<dbReference type="InterPro" id="IPR003594">
    <property type="entry name" value="HATPase_dom"/>
</dbReference>
<dbReference type="Pfam" id="PF14689">
    <property type="entry name" value="SPOB_a"/>
    <property type="match status" value="1"/>
</dbReference>
<keyword evidence="7" id="KW-1133">Transmembrane helix</keyword>
<evidence type="ECO:0000256" key="7">
    <source>
        <dbReference type="SAM" id="Phobius"/>
    </source>
</evidence>
<reference evidence="9 10" key="1">
    <citation type="journal article" date="2012" name="Front. Microbiol.">
        <title>Redundancy and modularity in membrane-associated dissimilatory nitrate reduction in Bacillus.</title>
        <authorList>
            <person name="Heylen K."/>
            <person name="Keltjens J."/>
        </authorList>
    </citation>
    <scope>NUCLEOTIDE SEQUENCE [LARGE SCALE GENOMIC DNA]</scope>
    <source>
        <strain evidence="9 10">LMG 9581</strain>
    </source>
</reference>
<gene>
    <name evidence="9" type="ORF">BAZO_13429</name>
</gene>
<feature type="transmembrane region" description="Helical" evidence="7">
    <location>
        <begin position="188"/>
        <end position="212"/>
    </location>
</feature>
<feature type="transmembrane region" description="Helical" evidence="7">
    <location>
        <begin position="122"/>
        <end position="143"/>
    </location>
</feature>
<dbReference type="AlphaFoldDB" id="K6D8P2"/>
<dbReference type="SUPFAM" id="SSF55890">
    <property type="entry name" value="Sporulation response regulatory protein Spo0B"/>
    <property type="match status" value="1"/>
</dbReference>